<keyword evidence="3" id="KW-1185">Reference proteome</keyword>
<protein>
    <submittedName>
        <fullName evidence="2">Uncharacterized protein</fullName>
    </submittedName>
</protein>
<evidence type="ECO:0000313" key="3">
    <source>
        <dbReference type="Proteomes" id="UP001289374"/>
    </source>
</evidence>
<feature type="region of interest" description="Disordered" evidence="1">
    <location>
        <begin position="14"/>
        <end position="144"/>
    </location>
</feature>
<reference evidence="2" key="2">
    <citation type="journal article" date="2024" name="Plant">
        <title>Genomic evolution and insights into agronomic trait innovations of Sesamum species.</title>
        <authorList>
            <person name="Miao H."/>
            <person name="Wang L."/>
            <person name="Qu L."/>
            <person name="Liu H."/>
            <person name="Sun Y."/>
            <person name="Le M."/>
            <person name="Wang Q."/>
            <person name="Wei S."/>
            <person name="Zheng Y."/>
            <person name="Lin W."/>
            <person name="Duan Y."/>
            <person name="Cao H."/>
            <person name="Xiong S."/>
            <person name="Wang X."/>
            <person name="Wei L."/>
            <person name="Li C."/>
            <person name="Ma Q."/>
            <person name="Ju M."/>
            <person name="Zhao R."/>
            <person name="Li G."/>
            <person name="Mu C."/>
            <person name="Tian Q."/>
            <person name="Mei H."/>
            <person name="Zhang T."/>
            <person name="Gao T."/>
            <person name="Zhang H."/>
        </authorList>
    </citation>
    <scope>NUCLEOTIDE SEQUENCE</scope>
    <source>
        <strain evidence="2">K16</strain>
    </source>
</reference>
<name>A0AAE1T9D6_9LAMI</name>
<feature type="region of interest" description="Disordered" evidence="1">
    <location>
        <begin position="174"/>
        <end position="220"/>
    </location>
</feature>
<feature type="compositionally biased region" description="Polar residues" evidence="1">
    <location>
        <begin position="206"/>
        <end position="220"/>
    </location>
</feature>
<dbReference type="Proteomes" id="UP001289374">
    <property type="component" value="Unassembled WGS sequence"/>
</dbReference>
<dbReference type="AlphaFoldDB" id="A0AAE1T9D6"/>
<comment type="caution">
    <text evidence="2">The sequence shown here is derived from an EMBL/GenBank/DDBJ whole genome shotgun (WGS) entry which is preliminary data.</text>
</comment>
<organism evidence="2 3">
    <name type="scientific">Sesamum angolense</name>
    <dbReference type="NCBI Taxonomy" id="2727404"/>
    <lineage>
        <taxon>Eukaryota</taxon>
        <taxon>Viridiplantae</taxon>
        <taxon>Streptophyta</taxon>
        <taxon>Embryophyta</taxon>
        <taxon>Tracheophyta</taxon>
        <taxon>Spermatophyta</taxon>
        <taxon>Magnoliopsida</taxon>
        <taxon>eudicotyledons</taxon>
        <taxon>Gunneridae</taxon>
        <taxon>Pentapetalae</taxon>
        <taxon>asterids</taxon>
        <taxon>lamiids</taxon>
        <taxon>Lamiales</taxon>
        <taxon>Pedaliaceae</taxon>
        <taxon>Sesamum</taxon>
    </lineage>
</organism>
<accession>A0AAE1T9D6</accession>
<feature type="compositionally biased region" description="Polar residues" evidence="1">
    <location>
        <begin position="132"/>
        <end position="144"/>
    </location>
</feature>
<feature type="compositionally biased region" description="Low complexity" evidence="1">
    <location>
        <begin position="174"/>
        <end position="201"/>
    </location>
</feature>
<sequence>MKCYEFPIFGLNGPELWPKSINTPPLPPVYKGTVGRPQKMRRREPDEPPASSNPHRLIGVKRKNKCRSCGGNDHNSKSCKKRKQNTQEQGSQEASGPMRDGVDTQPTAQEAARDGRHGTQVKRSQFKHPAKSTRSNVATVKINQSTTNNHTPVIVKGGVNFITLSNLRSTFSNSATGNSSTAGASSSTQSQSRVASRSVSSMPAGNRSSSRTSDSNQHGI</sequence>
<reference evidence="2" key="1">
    <citation type="submission" date="2020-06" db="EMBL/GenBank/DDBJ databases">
        <authorList>
            <person name="Li T."/>
            <person name="Hu X."/>
            <person name="Zhang T."/>
            <person name="Song X."/>
            <person name="Zhang H."/>
            <person name="Dai N."/>
            <person name="Sheng W."/>
            <person name="Hou X."/>
            <person name="Wei L."/>
        </authorList>
    </citation>
    <scope>NUCLEOTIDE SEQUENCE</scope>
    <source>
        <strain evidence="2">K16</strain>
        <tissue evidence="2">Leaf</tissue>
    </source>
</reference>
<dbReference type="EMBL" id="JACGWL010000411">
    <property type="protein sequence ID" value="KAK4383958.1"/>
    <property type="molecule type" value="Genomic_DNA"/>
</dbReference>
<proteinExistence type="predicted"/>
<evidence type="ECO:0000256" key="1">
    <source>
        <dbReference type="SAM" id="MobiDB-lite"/>
    </source>
</evidence>
<evidence type="ECO:0000313" key="2">
    <source>
        <dbReference type="EMBL" id="KAK4383958.1"/>
    </source>
</evidence>
<gene>
    <name evidence="2" type="ORF">Sango_3104300</name>
</gene>